<dbReference type="AlphaFoldDB" id="A0A176WAN2"/>
<feature type="compositionally biased region" description="Low complexity" evidence="2">
    <location>
        <begin position="344"/>
        <end position="354"/>
    </location>
</feature>
<reference evidence="3" key="1">
    <citation type="submission" date="2016-03" db="EMBL/GenBank/DDBJ databases">
        <title>Mechanisms controlling the formation of the plant cell surface in tip-growing cells are functionally conserved among land plants.</title>
        <authorList>
            <person name="Honkanen S."/>
            <person name="Jones V.A."/>
            <person name="Morieri G."/>
            <person name="Champion C."/>
            <person name="Hetherington A.J."/>
            <person name="Kelly S."/>
            <person name="Saint-Marcoux D."/>
            <person name="Proust H."/>
            <person name="Prescott H."/>
            <person name="Dolan L."/>
        </authorList>
    </citation>
    <scope>NUCLEOTIDE SEQUENCE [LARGE SCALE GENOMIC DNA]</scope>
    <source>
        <tissue evidence="3">Whole gametophyte</tissue>
    </source>
</reference>
<gene>
    <name evidence="3" type="ORF">AXG93_3884s1490</name>
</gene>
<evidence type="ECO:0000313" key="4">
    <source>
        <dbReference type="Proteomes" id="UP000077202"/>
    </source>
</evidence>
<proteinExistence type="predicted"/>
<feature type="compositionally biased region" description="Basic and acidic residues" evidence="2">
    <location>
        <begin position="264"/>
        <end position="289"/>
    </location>
</feature>
<evidence type="ECO:0000313" key="3">
    <source>
        <dbReference type="EMBL" id="OAE29753.1"/>
    </source>
</evidence>
<evidence type="ECO:0000256" key="2">
    <source>
        <dbReference type="SAM" id="MobiDB-lite"/>
    </source>
</evidence>
<feature type="compositionally biased region" description="Polar residues" evidence="2">
    <location>
        <begin position="203"/>
        <end position="226"/>
    </location>
</feature>
<keyword evidence="1" id="KW-0175">Coiled coil</keyword>
<accession>A0A176WAN2</accession>
<protein>
    <submittedName>
        <fullName evidence="3">Uncharacterized protein</fullName>
    </submittedName>
</protein>
<feature type="compositionally biased region" description="Gly residues" evidence="2">
    <location>
        <begin position="229"/>
        <end position="240"/>
    </location>
</feature>
<name>A0A176WAN2_MARPO</name>
<dbReference type="EMBL" id="LVLJ01001430">
    <property type="protein sequence ID" value="OAE29753.1"/>
    <property type="molecule type" value="Genomic_DNA"/>
</dbReference>
<sequence>MRSAASSQLAWSITGMVLFPGTKDQSWRWQTTNQDYGRFYLALSSEALGVHCRHNELHAECNKKCEALSRQLYELKSELERLRIGERIHSPRQGCRSPSNHNGDCNFAARARVPCDDMFHTTHDIDYNGGCRTEPQILDDHLKADHPRLTRKVQPVNSLGTSCFQKESGSLIEGNTGGRSFNWNGETAVDRGHTEARHPPPSGSYQSEATYSSSQVKQEYNSSRTPDSAGGGSYAEGSAGGISASASEVVVAGAGRAGAGGGHPVKDSPSRGVRVKDSPRGGQRVRESPRAVPRVRASPRARDTPRDTASDGGPTTTSRRIVANVAKAPKAIRSATAPKERMSAGAGPAAAAVGGNDGGGVAKQGGVAGEGLVSRNQGGGGGSYPASQGGSEPRYAASRDRDIAVHSPHASLKAGGAQKKILPPSQRYNFYRYFGFAGQGAKTSRGWNPK</sequence>
<keyword evidence="4" id="KW-1185">Reference proteome</keyword>
<evidence type="ECO:0000256" key="1">
    <source>
        <dbReference type="SAM" id="Coils"/>
    </source>
</evidence>
<organism evidence="3 4">
    <name type="scientific">Marchantia polymorpha subsp. ruderalis</name>
    <dbReference type="NCBI Taxonomy" id="1480154"/>
    <lineage>
        <taxon>Eukaryota</taxon>
        <taxon>Viridiplantae</taxon>
        <taxon>Streptophyta</taxon>
        <taxon>Embryophyta</taxon>
        <taxon>Marchantiophyta</taxon>
        <taxon>Marchantiopsida</taxon>
        <taxon>Marchantiidae</taxon>
        <taxon>Marchantiales</taxon>
        <taxon>Marchantiaceae</taxon>
        <taxon>Marchantia</taxon>
    </lineage>
</organism>
<feature type="compositionally biased region" description="Basic and acidic residues" evidence="2">
    <location>
        <begin position="300"/>
        <end position="309"/>
    </location>
</feature>
<feature type="coiled-coil region" evidence="1">
    <location>
        <begin position="58"/>
        <end position="85"/>
    </location>
</feature>
<feature type="region of interest" description="Disordered" evidence="2">
    <location>
        <begin position="191"/>
        <end position="240"/>
    </location>
</feature>
<dbReference type="Proteomes" id="UP000077202">
    <property type="component" value="Unassembled WGS sequence"/>
</dbReference>
<feature type="region of interest" description="Disordered" evidence="2">
    <location>
        <begin position="255"/>
        <end position="418"/>
    </location>
</feature>
<feature type="compositionally biased region" description="Gly residues" evidence="2">
    <location>
        <begin position="355"/>
        <end position="369"/>
    </location>
</feature>
<comment type="caution">
    <text evidence="3">The sequence shown here is derived from an EMBL/GenBank/DDBJ whole genome shotgun (WGS) entry which is preliminary data.</text>
</comment>